<evidence type="ECO:0000259" key="3">
    <source>
        <dbReference type="PROSITE" id="PS51733"/>
    </source>
</evidence>
<dbReference type="Gene3D" id="3.30.930.10">
    <property type="entry name" value="Bira Bifunctional Protein, Domain 2"/>
    <property type="match status" value="1"/>
</dbReference>
<dbReference type="Pfam" id="PF21948">
    <property type="entry name" value="LplA-B_cat"/>
    <property type="match status" value="1"/>
</dbReference>
<dbReference type="GO" id="GO:0017118">
    <property type="term" value="F:lipoyltransferase activity"/>
    <property type="evidence" value="ECO:0007669"/>
    <property type="project" value="TreeGrafter"/>
</dbReference>
<gene>
    <name evidence="4" type="ORF">RN001_010992</name>
</gene>
<evidence type="ECO:0000256" key="2">
    <source>
        <dbReference type="ARBA" id="ARBA00008242"/>
    </source>
</evidence>
<comment type="similarity">
    <text evidence="2">Belongs to the LplA family.</text>
</comment>
<dbReference type="Gene3D" id="3.30.390.50">
    <property type="entry name" value="CO dehydrogenase flavoprotein, C-terminal domain"/>
    <property type="match status" value="1"/>
</dbReference>
<accession>A0AAN7PAH8</accession>
<proteinExistence type="inferred from homology"/>
<feature type="domain" description="BPL/LPL catalytic" evidence="3">
    <location>
        <begin position="44"/>
        <end position="212"/>
    </location>
</feature>
<dbReference type="AlphaFoldDB" id="A0AAN7PAH8"/>
<dbReference type="EMBL" id="JARPUR010000004">
    <property type="protein sequence ID" value="KAK4878486.1"/>
    <property type="molecule type" value="Genomic_DNA"/>
</dbReference>
<reference evidence="5" key="1">
    <citation type="submission" date="2023-01" db="EMBL/GenBank/DDBJ databases">
        <title>Key to firefly adult light organ development and bioluminescence: homeobox transcription factors regulate luciferase expression and transportation to peroxisome.</title>
        <authorList>
            <person name="Fu X."/>
        </authorList>
    </citation>
    <scope>NUCLEOTIDE SEQUENCE [LARGE SCALE GENOMIC DNA]</scope>
</reference>
<evidence type="ECO:0000256" key="1">
    <source>
        <dbReference type="ARBA" id="ARBA00005085"/>
    </source>
</evidence>
<name>A0AAN7PAH8_9COLE</name>
<dbReference type="InterPro" id="IPR004562">
    <property type="entry name" value="LipoylTrfase_LipoateP_Ligase"/>
</dbReference>
<dbReference type="GO" id="GO:0009249">
    <property type="term" value="P:protein lipoylation"/>
    <property type="evidence" value="ECO:0007669"/>
    <property type="project" value="InterPro"/>
</dbReference>
<dbReference type="CDD" id="cd16443">
    <property type="entry name" value="LplA"/>
    <property type="match status" value="1"/>
</dbReference>
<keyword evidence="5" id="KW-1185">Reference proteome</keyword>
<sequence length="338" mass="38553">MHRTFRFLSQAPVQAIKKTVLISQSHDIYTNLAYEDWLYTHQEFENHNVLMLWSNDPCVVIGRYQNPWLEANVPELPQITQNGVLLARRKSGGGAVYQDRGNLNLTFFTSKKQYHRKHNLELIARAVHKNYGVKITVNDRDDLVIGDSKVSGTAAKLGRLNAYHHCTLLVHANKTNLSRALHKQRWNIQTNATQSTRSKVLNLSNEIPGITINDLLWMIGYEYLNTNDFQYINPEDNFSANVFACRDELRSWDWCYGNTPKFTINKSFPIDCKINCDVTITVENGRIASVDLGNTAGLVVKEGIFDNLKNCQFDINVFDSVANLLFDAKELVAKSKQV</sequence>
<dbReference type="PANTHER" id="PTHR12561">
    <property type="entry name" value="LIPOATE-PROTEIN LIGASE"/>
    <property type="match status" value="1"/>
</dbReference>
<dbReference type="FunFam" id="3.30.930.10:FF:000045">
    <property type="entry name" value="lipoyltransferase 1, mitochondrial"/>
    <property type="match status" value="1"/>
</dbReference>
<comment type="pathway">
    <text evidence="1">Protein modification; protein lipoylation via exogenous pathway; protein N(6)-(lipoyl)lysine from lipoate: step 2/2.</text>
</comment>
<dbReference type="Proteomes" id="UP001353858">
    <property type="component" value="Unassembled WGS sequence"/>
</dbReference>
<dbReference type="InterPro" id="IPR045864">
    <property type="entry name" value="aa-tRNA-synth_II/BPL/LPL"/>
</dbReference>
<organism evidence="4 5">
    <name type="scientific">Aquatica leii</name>
    <dbReference type="NCBI Taxonomy" id="1421715"/>
    <lineage>
        <taxon>Eukaryota</taxon>
        <taxon>Metazoa</taxon>
        <taxon>Ecdysozoa</taxon>
        <taxon>Arthropoda</taxon>
        <taxon>Hexapoda</taxon>
        <taxon>Insecta</taxon>
        <taxon>Pterygota</taxon>
        <taxon>Neoptera</taxon>
        <taxon>Endopterygota</taxon>
        <taxon>Coleoptera</taxon>
        <taxon>Polyphaga</taxon>
        <taxon>Elateriformia</taxon>
        <taxon>Elateroidea</taxon>
        <taxon>Lampyridae</taxon>
        <taxon>Luciolinae</taxon>
        <taxon>Aquatica</taxon>
    </lineage>
</organism>
<dbReference type="InterPro" id="IPR004143">
    <property type="entry name" value="BPL_LPL_catalytic"/>
</dbReference>
<comment type="caution">
    <text evidence="4">The sequence shown here is derived from an EMBL/GenBank/DDBJ whole genome shotgun (WGS) entry which is preliminary data.</text>
</comment>
<dbReference type="PANTHER" id="PTHR12561:SF3">
    <property type="entry name" value="LIPOYLTRANSFERASE 1, MITOCHONDRIAL"/>
    <property type="match status" value="1"/>
</dbReference>
<protein>
    <recommendedName>
        <fullName evidence="3">BPL/LPL catalytic domain-containing protein</fullName>
    </recommendedName>
</protein>
<dbReference type="GO" id="GO:0005739">
    <property type="term" value="C:mitochondrion"/>
    <property type="evidence" value="ECO:0007669"/>
    <property type="project" value="TreeGrafter"/>
</dbReference>
<evidence type="ECO:0000313" key="5">
    <source>
        <dbReference type="Proteomes" id="UP001353858"/>
    </source>
</evidence>
<dbReference type="PROSITE" id="PS51733">
    <property type="entry name" value="BPL_LPL_CATALYTIC"/>
    <property type="match status" value="1"/>
</dbReference>
<dbReference type="SUPFAM" id="SSF55681">
    <property type="entry name" value="Class II aaRS and biotin synthetases"/>
    <property type="match status" value="1"/>
</dbReference>
<evidence type="ECO:0000313" key="4">
    <source>
        <dbReference type="EMBL" id="KAK4878486.1"/>
    </source>
</evidence>